<dbReference type="RefSeq" id="WP_152671359.1">
    <property type="nucleotide sequence ID" value="NZ_LDZY01000004.1"/>
</dbReference>
<evidence type="ECO:0000259" key="1">
    <source>
        <dbReference type="Pfam" id="PF03781"/>
    </source>
</evidence>
<name>A0A0J1IPU7_9FIRM</name>
<organism evidence="2 3">
    <name type="scientific">Desulfosporosinus acididurans</name>
    <dbReference type="NCBI Taxonomy" id="476652"/>
    <lineage>
        <taxon>Bacteria</taxon>
        <taxon>Bacillati</taxon>
        <taxon>Bacillota</taxon>
        <taxon>Clostridia</taxon>
        <taxon>Eubacteriales</taxon>
        <taxon>Desulfitobacteriaceae</taxon>
        <taxon>Desulfosporosinus</taxon>
    </lineage>
</organism>
<dbReference type="AlphaFoldDB" id="A0A0J1IPU7"/>
<dbReference type="InterPro" id="IPR016187">
    <property type="entry name" value="CTDL_fold"/>
</dbReference>
<dbReference type="Pfam" id="PF03781">
    <property type="entry name" value="FGE-sulfatase"/>
    <property type="match status" value="1"/>
</dbReference>
<dbReference type="Gene3D" id="3.90.1580.10">
    <property type="entry name" value="paralog of FGE (formylglycine-generating enzyme)"/>
    <property type="match status" value="1"/>
</dbReference>
<proteinExistence type="predicted"/>
<accession>A0A0J1IPU7</accession>
<reference evidence="2 3" key="1">
    <citation type="submission" date="2015-06" db="EMBL/GenBank/DDBJ databases">
        <title>Draft genome of the moderately acidophilic sulfate reducer Candidatus Desulfosporosinus acididurans strain M1.</title>
        <authorList>
            <person name="Poehlein A."/>
            <person name="Petzsch P."/>
            <person name="Johnson B.D."/>
            <person name="Schloemann M."/>
            <person name="Daniel R."/>
            <person name="Muehling M."/>
        </authorList>
    </citation>
    <scope>NUCLEOTIDE SEQUENCE [LARGE SCALE GENOMIC DNA]</scope>
    <source>
        <strain evidence="2 3">M1</strain>
    </source>
</reference>
<sequence>MNTTVIFDNSGKPGMMVRVPKFKYSDVISGGREVTCSAFIIDGVEVPEIFISKFQNIIVNGKAYSLPFQKPTVSLTFDQAKEACESKGKGWHLITNAEWAAIALWCKKNGTLPRGNNYGGSDYSHRDEKGICFDDCKVLTGSGPDTWSHDHTPDGIFDLNGNVWEWVGGLRLLDGEIQIIPDNNAAKHIDQSKTSHEWQPIKVDGKTFKYTEDENGLKVTTEKPEGWNGCKFSNLGADVEIPDVLKELALYPSDNADLTEYIFADADGERLPYRGGNWGYGSSAGVFSLFLYNPRSIVNTNIGFRSAFVQIPEI</sequence>
<evidence type="ECO:0000313" key="2">
    <source>
        <dbReference type="EMBL" id="KLU66721.1"/>
    </source>
</evidence>
<dbReference type="STRING" id="476652.DEAC_c13890"/>
<dbReference type="PATRIC" id="fig|476652.3.peg.1425"/>
<protein>
    <submittedName>
        <fullName evidence="2">Formylglycine-generating sulfatase enzyme</fullName>
    </submittedName>
</protein>
<comment type="caution">
    <text evidence="2">The sequence shown here is derived from an EMBL/GenBank/DDBJ whole genome shotgun (WGS) entry which is preliminary data.</text>
</comment>
<dbReference type="SUPFAM" id="SSF56436">
    <property type="entry name" value="C-type lectin-like"/>
    <property type="match status" value="1"/>
</dbReference>
<evidence type="ECO:0000313" key="3">
    <source>
        <dbReference type="Proteomes" id="UP000036356"/>
    </source>
</evidence>
<dbReference type="InterPro" id="IPR042095">
    <property type="entry name" value="SUMF_sf"/>
</dbReference>
<feature type="domain" description="Sulfatase-modifying factor enzyme-like" evidence="1">
    <location>
        <begin position="69"/>
        <end position="168"/>
    </location>
</feature>
<dbReference type="EMBL" id="LDZY01000004">
    <property type="protein sequence ID" value="KLU66721.1"/>
    <property type="molecule type" value="Genomic_DNA"/>
</dbReference>
<gene>
    <name evidence="2" type="ORF">DEAC_c13890</name>
</gene>
<dbReference type="InterPro" id="IPR005532">
    <property type="entry name" value="SUMF_dom"/>
</dbReference>
<dbReference type="Proteomes" id="UP000036356">
    <property type="component" value="Unassembled WGS sequence"/>
</dbReference>
<keyword evidence="3" id="KW-1185">Reference proteome</keyword>